<dbReference type="Pfam" id="PF00697">
    <property type="entry name" value="PRAI"/>
    <property type="match status" value="1"/>
</dbReference>
<evidence type="ECO:0000256" key="5">
    <source>
        <dbReference type="ARBA" id="ARBA00022605"/>
    </source>
</evidence>
<comment type="pathway">
    <text evidence="2 9">Amino-acid biosynthesis; L-tryptophan biosynthesis; L-tryptophan from chorismate: step 3/5.</text>
</comment>
<dbReference type="EC" id="5.3.1.24" evidence="3 9"/>
<evidence type="ECO:0000256" key="4">
    <source>
        <dbReference type="ARBA" id="ARBA00022272"/>
    </source>
</evidence>
<dbReference type="CDD" id="cd00405">
    <property type="entry name" value="PRAI"/>
    <property type="match status" value="1"/>
</dbReference>
<accession>A0AAJ4SFE8</accession>
<dbReference type="InterPro" id="IPR001240">
    <property type="entry name" value="PRAI_dom"/>
</dbReference>
<keyword evidence="6 9" id="KW-0822">Tryptophan biosynthesis</keyword>
<evidence type="ECO:0000256" key="1">
    <source>
        <dbReference type="ARBA" id="ARBA00001164"/>
    </source>
</evidence>
<dbReference type="HAMAP" id="MF_00135">
    <property type="entry name" value="PRAI"/>
    <property type="match status" value="1"/>
</dbReference>
<dbReference type="SUPFAM" id="SSF51366">
    <property type="entry name" value="Ribulose-phoshate binding barrel"/>
    <property type="match status" value="1"/>
</dbReference>
<dbReference type="PANTHER" id="PTHR42894">
    <property type="entry name" value="N-(5'-PHOSPHORIBOSYL)ANTHRANILATE ISOMERASE"/>
    <property type="match status" value="1"/>
</dbReference>
<sequence>MFIKCCGFQDKEAIETAVLNHVDAIGFITYPKSKRYVSVEEIKSLSKEIPQTIDIVAVVVNLTMVEIDQLIQETSINTLQFHGDESVSFIQEVKEKYPHIKIYKALPANDQLLANIETFKNDVDLFLIDTPSKDYGGTGVSYDWSILNELSNIPYLIAGGINIDKIKQIESLNFNHNGYDISSGIETNGQKDKEKIKALLTYVKE</sequence>
<dbReference type="RefSeq" id="WP_126477878.1">
    <property type="nucleotide sequence ID" value="NZ_RXWV01000087.1"/>
</dbReference>
<name>A0AAJ4SFE8_MAMSC</name>
<reference evidence="11 12" key="1">
    <citation type="submission" date="2018-10" db="EMBL/GenBank/DDBJ databases">
        <title>A collection Staphylococci species genome sequencing.</title>
        <authorList>
            <person name="Cole K."/>
        </authorList>
    </citation>
    <scope>NUCLEOTIDE SEQUENCE [LARGE SCALE GENOMIC DNA]</scope>
    <source>
        <strain evidence="12">NCTC 12218</strain>
    </source>
</reference>
<comment type="similarity">
    <text evidence="9">Belongs to the TrpF family.</text>
</comment>
<evidence type="ECO:0000256" key="6">
    <source>
        <dbReference type="ARBA" id="ARBA00022822"/>
    </source>
</evidence>
<dbReference type="GO" id="GO:0004640">
    <property type="term" value="F:phosphoribosylanthranilate isomerase activity"/>
    <property type="evidence" value="ECO:0007669"/>
    <property type="project" value="UniProtKB-UniRule"/>
</dbReference>
<gene>
    <name evidence="9" type="primary">trpF</name>
    <name evidence="11" type="ORF">CD117_13230</name>
</gene>
<keyword evidence="8 9" id="KW-0413">Isomerase</keyword>
<keyword evidence="5 9" id="KW-0028">Amino-acid biosynthesis</keyword>
<evidence type="ECO:0000259" key="10">
    <source>
        <dbReference type="Pfam" id="PF00697"/>
    </source>
</evidence>
<dbReference type="InterPro" id="IPR011060">
    <property type="entry name" value="RibuloseP-bd_barrel"/>
</dbReference>
<organism evidence="11 12">
    <name type="scientific">Mammaliicoccus sciuri</name>
    <name type="common">Staphylococcus sciuri</name>
    <dbReference type="NCBI Taxonomy" id="1296"/>
    <lineage>
        <taxon>Bacteria</taxon>
        <taxon>Bacillati</taxon>
        <taxon>Bacillota</taxon>
        <taxon>Bacilli</taxon>
        <taxon>Bacillales</taxon>
        <taxon>Staphylococcaceae</taxon>
        <taxon>Mammaliicoccus</taxon>
    </lineage>
</organism>
<dbReference type="PANTHER" id="PTHR42894:SF1">
    <property type="entry name" value="N-(5'-PHOSPHORIBOSYL)ANTHRANILATE ISOMERASE"/>
    <property type="match status" value="1"/>
</dbReference>
<evidence type="ECO:0000256" key="8">
    <source>
        <dbReference type="ARBA" id="ARBA00023235"/>
    </source>
</evidence>
<evidence type="ECO:0000313" key="12">
    <source>
        <dbReference type="Proteomes" id="UP000274792"/>
    </source>
</evidence>
<comment type="catalytic activity">
    <reaction evidence="1 9">
        <text>N-(5-phospho-beta-D-ribosyl)anthranilate = 1-(2-carboxyphenylamino)-1-deoxy-D-ribulose 5-phosphate</text>
        <dbReference type="Rhea" id="RHEA:21540"/>
        <dbReference type="ChEBI" id="CHEBI:18277"/>
        <dbReference type="ChEBI" id="CHEBI:58613"/>
        <dbReference type="EC" id="5.3.1.24"/>
    </reaction>
</comment>
<evidence type="ECO:0000256" key="3">
    <source>
        <dbReference type="ARBA" id="ARBA00012572"/>
    </source>
</evidence>
<feature type="domain" description="N-(5'phosphoribosyl) anthranilate isomerase (PRAI)" evidence="10">
    <location>
        <begin position="4"/>
        <end position="200"/>
    </location>
</feature>
<dbReference type="Proteomes" id="UP000274792">
    <property type="component" value="Unassembled WGS sequence"/>
</dbReference>
<dbReference type="InterPro" id="IPR044643">
    <property type="entry name" value="TrpF_fam"/>
</dbReference>
<dbReference type="EMBL" id="RXWV01000087">
    <property type="protein sequence ID" value="RTX70822.1"/>
    <property type="molecule type" value="Genomic_DNA"/>
</dbReference>
<evidence type="ECO:0000256" key="2">
    <source>
        <dbReference type="ARBA" id="ARBA00004664"/>
    </source>
</evidence>
<evidence type="ECO:0000313" key="11">
    <source>
        <dbReference type="EMBL" id="RTX70822.1"/>
    </source>
</evidence>
<dbReference type="NCBIfam" id="NF010563">
    <property type="entry name" value="PRK13958.1"/>
    <property type="match status" value="1"/>
</dbReference>
<dbReference type="GO" id="GO:0000162">
    <property type="term" value="P:L-tryptophan biosynthetic process"/>
    <property type="evidence" value="ECO:0007669"/>
    <property type="project" value="UniProtKB-UniRule"/>
</dbReference>
<keyword evidence="7 9" id="KW-0057">Aromatic amino acid biosynthesis</keyword>
<protein>
    <recommendedName>
        <fullName evidence="4 9">N-(5'-phosphoribosyl)anthranilate isomerase</fullName>
        <shortName evidence="9">PRAI</shortName>
        <ecNumber evidence="3 9">5.3.1.24</ecNumber>
    </recommendedName>
</protein>
<evidence type="ECO:0000256" key="9">
    <source>
        <dbReference type="HAMAP-Rule" id="MF_00135"/>
    </source>
</evidence>
<dbReference type="InterPro" id="IPR013785">
    <property type="entry name" value="Aldolase_TIM"/>
</dbReference>
<proteinExistence type="inferred from homology"/>
<dbReference type="Gene3D" id="3.20.20.70">
    <property type="entry name" value="Aldolase class I"/>
    <property type="match status" value="1"/>
</dbReference>
<evidence type="ECO:0000256" key="7">
    <source>
        <dbReference type="ARBA" id="ARBA00023141"/>
    </source>
</evidence>
<comment type="caution">
    <text evidence="11">The sequence shown here is derived from an EMBL/GenBank/DDBJ whole genome shotgun (WGS) entry which is preliminary data.</text>
</comment>
<dbReference type="AlphaFoldDB" id="A0AAJ4SFE8"/>